<proteinExistence type="predicted"/>
<dbReference type="Gene3D" id="3.20.70.20">
    <property type="match status" value="1"/>
</dbReference>
<gene>
    <name evidence="1" type="ORF">LE_TR2185_c0_g1_i1_g.6054</name>
    <name evidence="2" type="ORF">MP_TR1877_c0_g1_i1_g.5669</name>
</gene>
<sequence>MRISRRLSDLVRDVFENPDSGMINTYKRLAKTFGTKKHPFGIQYMPGSATFAGFVDNGFLVGASFDGRKRFQPVAQDFSTQNFLVDVDVNDNKLYAWPAVDFQQVLDNYTHEPGSENDP</sequence>
<accession>A0A1J3K0V1</accession>
<reference evidence="2" key="1">
    <citation type="submission" date="2016-07" db="EMBL/GenBank/DDBJ databases">
        <title>De novo transcriptome assembly of four accessions of the metal hyperaccumulator plant Noccaea caerulescens.</title>
        <authorList>
            <person name="Blande D."/>
            <person name="Halimaa P."/>
            <person name="Tervahauta A.I."/>
            <person name="Aarts M.G."/>
            <person name="Karenlampi S.O."/>
        </authorList>
    </citation>
    <scope>NUCLEOTIDE SEQUENCE</scope>
</reference>
<dbReference type="EMBL" id="GEVL01023187">
    <property type="protein sequence ID" value="JAU54154.1"/>
    <property type="molecule type" value="Transcribed_RNA"/>
</dbReference>
<name>A0A1J3K0V1_NOCCA</name>
<organism evidence="2">
    <name type="scientific">Noccaea caerulescens</name>
    <name type="common">Alpine penny-cress</name>
    <name type="synonym">Thlaspi caerulescens</name>
    <dbReference type="NCBI Taxonomy" id="107243"/>
    <lineage>
        <taxon>Eukaryota</taxon>
        <taxon>Viridiplantae</taxon>
        <taxon>Streptophyta</taxon>
        <taxon>Embryophyta</taxon>
        <taxon>Tracheophyta</taxon>
        <taxon>Spermatophyta</taxon>
        <taxon>Magnoliopsida</taxon>
        <taxon>eudicotyledons</taxon>
        <taxon>Gunneridae</taxon>
        <taxon>Pentapetalae</taxon>
        <taxon>rosids</taxon>
        <taxon>malvids</taxon>
        <taxon>Brassicales</taxon>
        <taxon>Brassicaceae</taxon>
        <taxon>Coluteocarpeae</taxon>
        <taxon>Noccaea</taxon>
    </lineage>
</organism>
<protein>
    <submittedName>
        <fullName evidence="2">Uncharacterized protein</fullName>
    </submittedName>
</protein>
<dbReference type="AlphaFoldDB" id="A0A1J3K0V1"/>
<evidence type="ECO:0000313" key="2">
    <source>
        <dbReference type="EMBL" id="JAU98161.1"/>
    </source>
</evidence>
<dbReference type="EMBL" id="GEVM01007777">
    <property type="protein sequence ID" value="JAU98161.1"/>
    <property type="molecule type" value="Transcribed_RNA"/>
</dbReference>
<evidence type="ECO:0000313" key="1">
    <source>
        <dbReference type="EMBL" id="JAU54154.1"/>
    </source>
</evidence>